<proteinExistence type="predicted"/>
<gene>
    <name evidence="2" type="ORF">SAMN05216387_101287</name>
</gene>
<keyword evidence="3" id="KW-1185">Reference proteome</keyword>
<dbReference type="AlphaFoldDB" id="A0A1H7GI81"/>
<reference evidence="2 3" key="1">
    <citation type="submission" date="2016-10" db="EMBL/GenBank/DDBJ databases">
        <authorList>
            <person name="de Groot N.N."/>
        </authorList>
    </citation>
    <scope>NUCLEOTIDE SEQUENCE [LARGE SCALE GENOMIC DNA]</scope>
    <source>
        <strain evidence="2 3">Nv1</strain>
    </source>
</reference>
<dbReference type="EMBL" id="FOBH01000001">
    <property type="protein sequence ID" value="SEK37883.1"/>
    <property type="molecule type" value="Genomic_DNA"/>
</dbReference>
<evidence type="ECO:0000313" key="3">
    <source>
        <dbReference type="Proteomes" id="UP000198620"/>
    </source>
</evidence>
<dbReference type="Proteomes" id="UP000198620">
    <property type="component" value="Unassembled WGS sequence"/>
</dbReference>
<dbReference type="Pfam" id="PF02325">
    <property type="entry name" value="CCB3_YggT"/>
    <property type="match status" value="2"/>
</dbReference>
<feature type="transmembrane region" description="Helical" evidence="1">
    <location>
        <begin position="65"/>
        <end position="84"/>
    </location>
</feature>
<dbReference type="RefSeq" id="WP_090826260.1">
    <property type="nucleotide sequence ID" value="NZ_FOBH01000001.1"/>
</dbReference>
<dbReference type="STRING" id="1233.SAMN05216387_101287"/>
<keyword evidence="1" id="KW-1133">Transmembrane helix</keyword>
<dbReference type="GO" id="GO:0016020">
    <property type="term" value="C:membrane"/>
    <property type="evidence" value="ECO:0007669"/>
    <property type="project" value="InterPro"/>
</dbReference>
<dbReference type="OrthoDB" id="9806665at2"/>
<organism evidence="2 3">
    <name type="scientific">Nitrosovibrio tenuis</name>
    <dbReference type="NCBI Taxonomy" id="1233"/>
    <lineage>
        <taxon>Bacteria</taxon>
        <taxon>Pseudomonadati</taxon>
        <taxon>Pseudomonadota</taxon>
        <taxon>Betaproteobacteria</taxon>
        <taxon>Nitrosomonadales</taxon>
        <taxon>Nitrosomonadaceae</taxon>
        <taxon>Nitrosovibrio</taxon>
    </lineage>
</organism>
<keyword evidence="1" id="KW-0472">Membrane</keyword>
<name>A0A1H7GI81_9PROT</name>
<keyword evidence="1" id="KW-0812">Transmembrane</keyword>
<protein>
    <submittedName>
        <fullName evidence="2">YggT family protein</fullName>
    </submittedName>
</protein>
<accession>A0A1H7GI81</accession>
<feature type="transmembrane region" description="Helical" evidence="1">
    <location>
        <begin position="6"/>
        <end position="26"/>
    </location>
</feature>
<sequence>MLNQMLIFLLDTFLGLFSLALLLRFYMQLLRAPYRNPLSQFLIKVTDFMVRPARRIIPSFRGMDLPTLLLAWLAQLMLLAGVHMLQGYDFSSTIGIALGGLGLLALVEIIKMTLYIVLVAVIMQAVLSWFNPHSPLAPTLDSFTGPFLGIIRKRLPPIGNVDLSPLFVLIGIQLLLFLVTGVEKEISRLF</sequence>
<feature type="transmembrane region" description="Helical" evidence="1">
    <location>
        <begin position="163"/>
        <end position="182"/>
    </location>
</feature>
<dbReference type="InterPro" id="IPR003425">
    <property type="entry name" value="CCB3/YggT"/>
</dbReference>
<feature type="transmembrane region" description="Helical" evidence="1">
    <location>
        <begin position="90"/>
        <end position="107"/>
    </location>
</feature>
<evidence type="ECO:0000313" key="2">
    <source>
        <dbReference type="EMBL" id="SEK37883.1"/>
    </source>
</evidence>
<evidence type="ECO:0000256" key="1">
    <source>
        <dbReference type="SAM" id="Phobius"/>
    </source>
</evidence>
<feature type="transmembrane region" description="Helical" evidence="1">
    <location>
        <begin position="114"/>
        <end position="130"/>
    </location>
</feature>